<evidence type="ECO:0000313" key="2">
    <source>
        <dbReference type="Proteomes" id="UP000286134"/>
    </source>
</evidence>
<dbReference type="AlphaFoldDB" id="A0A420HQ55"/>
<gene>
    <name evidence="1" type="ORF">OnM2_059043</name>
</gene>
<reference evidence="1 2" key="1">
    <citation type="journal article" date="2018" name="BMC Genomics">
        <title>Comparative genome analyses reveal sequence features reflecting distinct modes of host-adaptation between dicot and monocot powdery mildew.</title>
        <authorList>
            <person name="Wu Y."/>
            <person name="Ma X."/>
            <person name="Pan Z."/>
            <person name="Kale S.D."/>
            <person name="Song Y."/>
            <person name="King H."/>
            <person name="Zhang Q."/>
            <person name="Presley C."/>
            <person name="Deng X."/>
            <person name="Wei C.I."/>
            <person name="Xiao S."/>
        </authorList>
    </citation>
    <scope>NUCLEOTIDE SEQUENCE [LARGE SCALE GENOMIC DNA]</scope>
    <source>
        <strain evidence="1">UMSG2</strain>
    </source>
</reference>
<sequence length="553" mass="64067">MLQNWKWDSMTTASVICRGTNATENKKDRWLPCFLINIRMEENEDLFEIVDFPVYENQTHRMERFRDLCERLVPSAPCTTASVEWHHLVDLFCAFTYILGKAERFKNYVTSVNTSHQTSLGNWSYYLPEVSAWFRDGLFPDHTRVFLNHNRPWQAQVFFDLPKGYNGIWTNSYSPCKETILNYTLQNPAVPLQTSSDDLQIHIGETYIDSSTLMSQNSIKKREKDQIDQIPYTSNFVSHELPSTTSPTLSTVSCNSSTPFCGLSPLNFPPQLQNFTQKTRLSNTSLCPSKERISKKALKKASQLANPQTSYDNSDEFYTCRSVLGFERQLTLNQALLATASGLNLIKYRGDITSSRIRDQLLRDSENCSLRLTEISPRVSDKEIFNKIDTGKVYFYQRLPSRPGIHHTCAANLAFFERRSAENFYLKCSTEPGIWLDGYRIRAFWNRDKSGPPLNTYISRVINIYGPANFRYGKEQFLSRKGLEIFFQGKFHYTLVDSFEWMIDSNMKAVRLEFGSARCQGQFAKMSLSRLIRKNDWHDILRVEYQPDPCNQC</sequence>
<organism evidence="1 2">
    <name type="scientific">Erysiphe neolycopersici</name>
    <dbReference type="NCBI Taxonomy" id="212602"/>
    <lineage>
        <taxon>Eukaryota</taxon>
        <taxon>Fungi</taxon>
        <taxon>Dikarya</taxon>
        <taxon>Ascomycota</taxon>
        <taxon>Pezizomycotina</taxon>
        <taxon>Leotiomycetes</taxon>
        <taxon>Erysiphales</taxon>
        <taxon>Erysiphaceae</taxon>
        <taxon>Erysiphe</taxon>
    </lineage>
</organism>
<dbReference type="STRING" id="212602.A0A420HQ55"/>
<comment type="caution">
    <text evidence="1">The sequence shown here is derived from an EMBL/GenBank/DDBJ whole genome shotgun (WGS) entry which is preliminary data.</text>
</comment>
<dbReference type="OrthoDB" id="3508416at2759"/>
<accession>A0A420HQ55</accession>
<keyword evidence="2" id="KW-1185">Reference proteome</keyword>
<evidence type="ECO:0000313" key="1">
    <source>
        <dbReference type="EMBL" id="RKF59563.1"/>
    </source>
</evidence>
<dbReference type="EMBL" id="MCFK01005932">
    <property type="protein sequence ID" value="RKF59563.1"/>
    <property type="molecule type" value="Genomic_DNA"/>
</dbReference>
<proteinExistence type="predicted"/>
<name>A0A420HQ55_9PEZI</name>
<dbReference type="Proteomes" id="UP000286134">
    <property type="component" value="Unassembled WGS sequence"/>
</dbReference>
<protein>
    <submittedName>
        <fullName evidence="1">Uncharacterized protein</fullName>
    </submittedName>
</protein>